<sequence length="98" mass="10302">MERTCDNGTTRTPSVGAEFIATPAAPKPWSSRIWVNAPPAEWPMMIGGWSSSRTTASRCSTMAGTVTARIGCGSAFSASTSTSKPGYDGARTRKPRSS</sequence>
<evidence type="ECO:0000313" key="2">
    <source>
        <dbReference type="EMBL" id="XBV22048.1"/>
    </source>
</evidence>
<proteinExistence type="predicted"/>
<accession>A0AAU7T5V4</accession>
<gene>
    <name evidence="2" type="ORF">ABN611_26210</name>
</gene>
<name>A0AAU7T5V4_9ACTN</name>
<reference evidence="2" key="1">
    <citation type="submission" date="2024-06" db="EMBL/GenBank/DDBJ databases">
        <title>Kribbella sp. strain HUAS MG21 genome sequences.</title>
        <authorList>
            <person name="Mo P."/>
        </authorList>
    </citation>
    <scope>NUCLEOTIDE SEQUENCE</scope>
    <source>
        <strain evidence="2">HUAS MG21</strain>
    </source>
</reference>
<dbReference type="EMBL" id="CP158165">
    <property type="protein sequence ID" value="XBV22048.1"/>
    <property type="molecule type" value="Genomic_DNA"/>
</dbReference>
<evidence type="ECO:0000256" key="1">
    <source>
        <dbReference type="SAM" id="MobiDB-lite"/>
    </source>
</evidence>
<feature type="region of interest" description="Disordered" evidence="1">
    <location>
        <begin position="74"/>
        <end position="98"/>
    </location>
</feature>
<dbReference type="AlphaFoldDB" id="A0AAU7T5V4"/>
<organism evidence="2">
    <name type="scientific">Kribbella sp. HUAS MG21</name>
    <dbReference type="NCBI Taxonomy" id="3160966"/>
    <lineage>
        <taxon>Bacteria</taxon>
        <taxon>Bacillati</taxon>
        <taxon>Actinomycetota</taxon>
        <taxon>Actinomycetes</taxon>
        <taxon>Propionibacteriales</taxon>
        <taxon>Kribbellaceae</taxon>
        <taxon>Kribbella</taxon>
    </lineage>
</organism>
<protein>
    <submittedName>
        <fullName evidence="2">Uncharacterized protein</fullName>
    </submittedName>
</protein>